<feature type="coiled-coil region" evidence="1">
    <location>
        <begin position="111"/>
        <end position="397"/>
    </location>
</feature>
<gene>
    <name evidence="3" type="ORF">EVEC_LOCUS8082</name>
</gene>
<feature type="compositionally biased region" description="Basic and acidic residues" evidence="2">
    <location>
        <begin position="44"/>
        <end position="62"/>
    </location>
</feature>
<dbReference type="WBParaSite" id="EVEC_0000859801-mRNA-1">
    <property type="protein sequence ID" value="EVEC_0000859801-mRNA-1"/>
    <property type="gene ID" value="EVEC_0000859801"/>
</dbReference>
<dbReference type="OrthoDB" id="2020831at2759"/>
<reference evidence="5" key="1">
    <citation type="submission" date="2017-02" db="UniProtKB">
        <authorList>
            <consortium name="WormBaseParasite"/>
        </authorList>
    </citation>
    <scope>IDENTIFICATION</scope>
</reference>
<evidence type="ECO:0000256" key="1">
    <source>
        <dbReference type="SAM" id="Coils"/>
    </source>
</evidence>
<feature type="region of interest" description="Disordered" evidence="2">
    <location>
        <begin position="42"/>
        <end position="64"/>
    </location>
</feature>
<name>A0A0N4VDC1_ENTVE</name>
<proteinExistence type="predicted"/>
<dbReference type="EMBL" id="UXUI01009253">
    <property type="protein sequence ID" value="VDD93331.1"/>
    <property type="molecule type" value="Genomic_DNA"/>
</dbReference>
<evidence type="ECO:0000313" key="4">
    <source>
        <dbReference type="Proteomes" id="UP000274131"/>
    </source>
</evidence>
<dbReference type="Proteomes" id="UP000274131">
    <property type="component" value="Unassembled WGS sequence"/>
</dbReference>
<evidence type="ECO:0000313" key="3">
    <source>
        <dbReference type="EMBL" id="VDD93331.1"/>
    </source>
</evidence>
<evidence type="ECO:0000256" key="2">
    <source>
        <dbReference type="SAM" id="MobiDB-lite"/>
    </source>
</evidence>
<evidence type="ECO:0000313" key="5">
    <source>
        <dbReference type="WBParaSite" id="EVEC_0000859801-mRNA-1"/>
    </source>
</evidence>
<sequence length="405" mass="46687">MKFPYGAKAFDYPFGSYVNATKQFEKSVNAVEKLLNTKPFALSKVKDNNPSKRTTESQKSENMKQLLDSMTEEVCREDISKDVMATKQPLSRAEEQIACLANMSTAKDMIIEEQKKSIKNLEQKLADEECACQQALDDLKKAENRCTYLEEELSLLKSLSDEQTCMKRQIAELRKEDESNRELIKRQKEEIERLQEKNSVLEAEAVEVKCKCDSLTKSLTEALDLKASLERKLDSFKPLAELRQLQDDKDALSYAEMYKELQETKDRNQRLEQELSINAEKNTHLNEICAQVFDENTALKEKCDELQNEKLRGEDKAKTVKTTTDDQFTNIQQENSELKKEIAGYVERLESQAEAIDSLTKEALNSENRAKKAEQELRTLEQRLSELEKTKQVRITESSGKFLYH</sequence>
<protein>
    <submittedName>
        <fullName evidence="5">Girdin</fullName>
    </submittedName>
</protein>
<organism evidence="5">
    <name type="scientific">Enterobius vermicularis</name>
    <name type="common">Human pinworm</name>
    <dbReference type="NCBI Taxonomy" id="51028"/>
    <lineage>
        <taxon>Eukaryota</taxon>
        <taxon>Metazoa</taxon>
        <taxon>Ecdysozoa</taxon>
        <taxon>Nematoda</taxon>
        <taxon>Chromadorea</taxon>
        <taxon>Rhabditida</taxon>
        <taxon>Spirurina</taxon>
        <taxon>Oxyuridomorpha</taxon>
        <taxon>Oxyuroidea</taxon>
        <taxon>Oxyuridae</taxon>
        <taxon>Enterobius</taxon>
    </lineage>
</organism>
<keyword evidence="4" id="KW-1185">Reference proteome</keyword>
<dbReference type="AlphaFoldDB" id="A0A0N4VDC1"/>
<accession>A0A0N4VDC1</accession>
<reference evidence="3 4" key="2">
    <citation type="submission" date="2018-10" db="EMBL/GenBank/DDBJ databases">
        <authorList>
            <consortium name="Pathogen Informatics"/>
        </authorList>
    </citation>
    <scope>NUCLEOTIDE SEQUENCE [LARGE SCALE GENOMIC DNA]</scope>
</reference>
<keyword evidence="1" id="KW-0175">Coiled coil</keyword>